<accession>A0A565BI19</accession>
<evidence type="ECO:0000313" key="2">
    <source>
        <dbReference type="EMBL" id="VVB01265.1"/>
    </source>
</evidence>
<gene>
    <name evidence="2" type="ORF">ANE_LOCUS11709</name>
</gene>
<proteinExistence type="predicted"/>
<evidence type="ECO:0000313" key="3">
    <source>
        <dbReference type="Proteomes" id="UP000489600"/>
    </source>
</evidence>
<name>A0A565BI19_9BRAS</name>
<comment type="caution">
    <text evidence="2">The sequence shown here is derived from an EMBL/GenBank/DDBJ whole genome shotgun (WGS) entry which is preliminary data.</text>
</comment>
<dbReference type="AlphaFoldDB" id="A0A565BI19"/>
<sequence length="203" mass="22379">MVPNDGQSFIGGKLCRSGSDEDNIQRCFLRLRFPVSHDEPLFIVSVLVLSGGLVVVASLVVLERNLLVAADYGDGASWRLLSRWFIGLATGWFGSLSRLEWRLDLMVIYSCVLLTAVSGGVFCGSVMVGFFDNVGGHKPHIIVLGSLGRLVVEVEAYLKRWCASLWSHEIPLRVRSSSFQALLSLSVVVVRQSCRLRCQPLVL</sequence>
<keyword evidence="1" id="KW-0472">Membrane</keyword>
<keyword evidence="3" id="KW-1185">Reference proteome</keyword>
<keyword evidence="1" id="KW-0812">Transmembrane</keyword>
<keyword evidence="1" id="KW-1133">Transmembrane helix</keyword>
<feature type="transmembrane region" description="Helical" evidence="1">
    <location>
        <begin position="41"/>
        <end position="62"/>
    </location>
</feature>
<dbReference type="Proteomes" id="UP000489600">
    <property type="component" value="Unassembled WGS sequence"/>
</dbReference>
<feature type="transmembrane region" description="Helical" evidence="1">
    <location>
        <begin position="107"/>
        <end position="131"/>
    </location>
</feature>
<reference evidence="2" key="1">
    <citation type="submission" date="2019-07" db="EMBL/GenBank/DDBJ databases">
        <authorList>
            <person name="Dittberner H."/>
        </authorList>
    </citation>
    <scope>NUCLEOTIDE SEQUENCE [LARGE SCALE GENOMIC DNA]</scope>
</reference>
<organism evidence="2 3">
    <name type="scientific">Arabis nemorensis</name>
    <dbReference type="NCBI Taxonomy" id="586526"/>
    <lineage>
        <taxon>Eukaryota</taxon>
        <taxon>Viridiplantae</taxon>
        <taxon>Streptophyta</taxon>
        <taxon>Embryophyta</taxon>
        <taxon>Tracheophyta</taxon>
        <taxon>Spermatophyta</taxon>
        <taxon>Magnoliopsida</taxon>
        <taxon>eudicotyledons</taxon>
        <taxon>Gunneridae</taxon>
        <taxon>Pentapetalae</taxon>
        <taxon>rosids</taxon>
        <taxon>malvids</taxon>
        <taxon>Brassicales</taxon>
        <taxon>Brassicaceae</taxon>
        <taxon>Arabideae</taxon>
        <taxon>Arabis</taxon>
    </lineage>
</organism>
<evidence type="ECO:0000256" key="1">
    <source>
        <dbReference type="SAM" id="Phobius"/>
    </source>
</evidence>
<protein>
    <submittedName>
        <fullName evidence="2">Uncharacterized protein</fullName>
    </submittedName>
</protein>
<dbReference type="EMBL" id="CABITT030000004">
    <property type="protein sequence ID" value="VVB01265.1"/>
    <property type="molecule type" value="Genomic_DNA"/>
</dbReference>